<evidence type="ECO:0000259" key="4">
    <source>
        <dbReference type="PROSITE" id="PS50893"/>
    </source>
</evidence>
<dbReference type="PROSITE" id="PS50893">
    <property type="entry name" value="ABC_TRANSPORTER_2"/>
    <property type="match status" value="1"/>
</dbReference>
<dbReference type="Pfam" id="PF12399">
    <property type="entry name" value="BCA_ABC_TP_C"/>
    <property type="match status" value="1"/>
</dbReference>
<dbReference type="InterPro" id="IPR027417">
    <property type="entry name" value="P-loop_NTPase"/>
</dbReference>
<dbReference type="InterPro" id="IPR051120">
    <property type="entry name" value="ABC_AA/LPS_Transport"/>
</dbReference>
<keyword evidence="1" id="KW-0813">Transport</keyword>
<dbReference type="Gene3D" id="3.40.50.300">
    <property type="entry name" value="P-loop containing nucleotide triphosphate hydrolases"/>
    <property type="match status" value="1"/>
</dbReference>
<evidence type="ECO:0000256" key="3">
    <source>
        <dbReference type="ARBA" id="ARBA00022840"/>
    </source>
</evidence>
<dbReference type="InterPro" id="IPR032823">
    <property type="entry name" value="BCA_ABC_TP_C"/>
</dbReference>
<evidence type="ECO:0000313" key="5">
    <source>
        <dbReference type="EMBL" id="BDE08109.1"/>
    </source>
</evidence>
<gene>
    <name evidence="5" type="ORF">WPS_33850</name>
</gene>
<dbReference type="SMART" id="SM00382">
    <property type="entry name" value="AAA"/>
    <property type="match status" value="1"/>
</dbReference>
<keyword evidence="6" id="KW-1185">Reference proteome</keyword>
<accession>A0AAN1Y005</accession>
<dbReference type="EMBL" id="AP025523">
    <property type="protein sequence ID" value="BDE08109.1"/>
    <property type="molecule type" value="Genomic_DNA"/>
</dbReference>
<dbReference type="PANTHER" id="PTHR45772:SF2">
    <property type="entry name" value="ABC TRANSPORTER ATP-BINDING PROTEIN"/>
    <property type="match status" value="1"/>
</dbReference>
<dbReference type="GO" id="GO:0005524">
    <property type="term" value="F:ATP binding"/>
    <property type="evidence" value="ECO:0007669"/>
    <property type="project" value="UniProtKB-KW"/>
</dbReference>
<dbReference type="PANTHER" id="PTHR45772">
    <property type="entry name" value="CONSERVED COMPONENT OF ABC TRANSPORTER FOR NATURAL AMINO ACIDS-RELATED"/>
    <property type="match status" value="1"/>
</dbReference>
<dbReference type="CDD" id="cd03219">
    <property type="entry name" value="ABC_Mj1267_LivG_branched"/>
    <property type="match status" value="1"/>
</dbReference>
<dbReference type="KEGG" id="vab:WPS_33850"/>
<evidence type="ECO:0000256" key="1">
    <source>
        <dbReference type="ARBA" id="ARBA00022448"/>
    </source>
</evidence>
<feature type="domain" description="ABC transporter" evidence="4">
    <location>
        <begin position="6"/>
        <end position="249"/>
    </location>
</feature>
<dbReference type="Proteomes" id="UP001317532">
    <property type="component" value="Chromosome"/>
</dbReference>
<sequence length="250" mass="26065">MAEPMLAIHGLRKAFGALVVTDDVDLHVDGGVLHAVIGPNGAGKTTLLAQIAGEVHPDAGTIALRGRDVTSATVDARARLGIARTFQVPQLVDDFTVEEHAMFAAAARPGLRRGVAFAAFRDARLRETAQTALAGAGFDGSAVRRVASLSHGERKQLEIALALVTAPSLLLLDEPLAGLGRTESRTTIALLQQVKADLGIPIVLVEHDMDAVAQLADVVTVLVGGHVIASGAFDAIRSDPRVRAAYLGDT</sequence>
<dbReference type="Pfam" id="PF00005">
    <property type="entry name" value="ABC_tran"/>
    <property type="match status" value="1"/>
</dbReference>
<dbReference type="InterPro" id="IPR003593">
    <property type="entry name" value="AAA+_ATPase"/>
</dbReference>
<keyword evidence="2" id="KW-0547">Nucleotide-binding</keyword>
<dbReference type="RefSeq" id="WP_317995659.1">
    <property type="nucleotide sequence ID" value="NZ_AP025523.1"/>
</dbReference>
<dbReference type="AlphaFoldDB" id="A0AAN1Y005"/>
<dbReference type="GO" id="GO:0016887">
    <property type="term" value="F:ATP hydrolysis activity"/>
    <property type="evidence" value="ECO:0007669"/>
    <property type="project" value="InterPro"/>
</dbReference>
<dbReference type="SUPFAM" id="SSF52540">
    <property type="entry name" value="P-loop containing nucleoside triphosphate hydrolases"/>
    <property type="match status" value="1"/>
</dbReference>
<reference evidence="5 6" key="1">
    <citation type="journal article" date="2022" name="ISME Commun">
        <title>Vulcanimicrobium alpinus gen. nov. sp. nov., the first cultivated representative of the candidate phylum 'Eremiobacterota', is a metabolically versatile aerobic anoxygenic phototroph.</title>
        <authorList>
            <person name="Yabe S."/>
            <person name="Muto K."/>
            <person name="Abe K."/>
            <person name="Yokota A."/>
            <person name="Staudigel H."/>
            <person name="Tebo B.M."/>
        </authorList>
    </citation>
    <scope>NUCLEOTIDE SEQUENCE [LARGE SCALE GENOMIC DNA]</scope>
    <source>
        <strain evidence="5 6">WC8-2</strain>
    </source>
</reference>
<name>A0AAN1Y005_UNVUL</name>
<evidence type="ECO:0000313" key="6">
    <source>
        <dbReference type="Proteomes" id="UP001317532"/>
    </source>
</evidence>
<proteinExistence type="predicted"/>
<evidence type="ECO:0000256" key="2">
    <source>
        <dbReference type="ARBA" id="ARBA00022741"/>
    </source>
</evidence>
<dbReference type="GO" id="GO:0005886">
    <property type="term" value="C:plasma membrane"/>
    <property type="evidence" value="ECO:0007669"/>
    <property type="project" value="TreeGrafter"/>
</dbReference>
<dbReference type="InterPro" id="IPR003439">
    <property type="entry name" value="ABC_transporter-like_ATP-bd"/>
</dbReference>
<organism evidence="5 6">
    <name type="scientific">Vulcanimicrobium alpinum</name>
    <dbReference type="NCBI Taxonomy" id="3016050"/>
    <lineage>
        <taxon>Bacteria</taxon>
        <taxon>Bacillati</taxon>
        <taxon>Vulcanimicrobiota</taxon>
        <taxon>Vulcanimicrobiia</taxon>
        <taxon>Vulcanimicrobiales</taxon>
        <taxon>Vulcanimicrobiaceae</taxon>
        <taxon>Vulcanimicrobium</taxon>
    </lineage>
</organism>
<protein>
    <submittedName>
        <fullName evidence="5">ABC transporter ATP-binding protein</fullName>
    </submittedName>
</protein>
<keyword evidence="3 5" id="KW-0067">ATP-binding</keyword>